<dbReference type="Proteomes" id="UP000600365">
    <property type="component" value="Unassembled WGS sequence"/>
</dbReference>
<keyword evidence="1" id="KW-0472">Membrane</keyword>
<keyword evidence="1" id="KW-1133">Transmembrane helix</keyword>
<feature type="transmembrane region" description="Helical" evidence="1">
    <location>
        <begin position="142"/>
        <end position="166"/>
    </location>
</feature>
<gene>
    <name evidence="2" type="ORF">GCM10011579_067290</name>
</gene>
<name>A0A917YBW6_9ACTN</name>
<comment type="caution">
    <text evidence="2">The sequence shown here is derived from an EMBL/GenBank/DDBJ whole genome shotgun (WGS) entry which is preliminary data.</text>
</comment>
<keyword evidence="3" id="KW-1185">Reference proteome</keyword>
<evidence type="ECO:0000313" key="2">
    <source>
        <dbReference type="EMBL" id="GGN81113.1"/>
    </source>
</evidence>
<organism evidence="2 3">
    <name type="scientific">Streptomyces albiflavescens</name>
    <dbReference type="NCBI Taxonomy" id="1623582"/>
    <lineage>
        <taxon>Bacteria</taxon>
        <taxon>Bacillati</taxon>
        <taxon>Actinomycetota</taxon>
        <taxon>Actinomycetes</taxon>
        <taxon>Kitasatosporales</taxon>
        <taxon>Streptomycetaceae</taxon>
        <taxon>Streptomyces</taxon>
    </lineage>
</organism>
<keyword evidence="1" id="KW-0812">Transmembrane</keyword>
<dbReference type="EMBL" id="BMMM01000014">
    <property type="protein sequence ID" value="GGN81113.1"/>
    <property type="molecule type" value="Genomic_DNA"/>
</dbReference>
<feature type="transmembrane region" description="Helical" evidence="1">
    <location>
        <begin position="102"/>
        <end position="122"/>
    </location>
</feature>
<reference evidence="2 3" key="1">
    <citation type="journal article" date="2014" name="Int. J. Syst. Evol. Microbiol.">
        <title>Complete genome sequence of Corynebacterium casei LMG S-19264T (=DSM 44701T), isolated from a smear-ripened cheese.</title>
        <authorList>
            <consortium name="US DOE Joint Genome Institute (JGI-PGF)"/>
            <person name="Walter F."/>
            <person name="Albersmeier A."/>
            <person name="Kalinowski J."/>
            <person name="Ruckert C."/>
        </authorList>
    </citation>
    <scope>NUCLEOTIDE SEQUENCE [LARGE SCALE GENOMIC DNA]</scope>
    <source>
        <strain evidence="2 3">CGMCC 4.7111</strain>
    </source>
</reference>
<evidence type="ECO:0000256" key="1">
    <source>
        <dbReference type="SAM" id="Phobius"/>
    </source>
</evidence>
<protein>
    <submittedName>
        <fullName evidence="2">Uncharacterized protein</fullName>
    </submittedName>
</protein>
<proteinExistence type="predicted"/>
<dbReference type="AlphaFoldDB" id="A0A917YBW6"/>
<accession>A0A917YBW6</accession>
<sequence length="175" mass="18131">MGTTREGPFLGEGEVMNGGFAMIEAHRLTQRYGRGRLIAGPSVEAFVQDATRNVVCVRCSKIGRLKRVSAGPEVTSTTCGPHTLTVGGLPGGALSAIIRRSAGATAALTGIHLVLPGLGALLPTNWAQHINLYPPSNAGQAMAPWTGLSLFAGYTAALLGIAAWVLKRRDAGTAQ</sequence>
<evidence type="ECO:0000313" key="3">
    <source>
        <dbReference type="Proteomes" id="UP000600365"/>
    </source>
</evidence>